<dbReference type="InterPro" id="IPR038488">
    <property type="entry name" value="Integrase_DNA-bd_sf"/>
</dbReference>
<protein>
    <submittedName>
        <fullName evidence="10">Unannotated protein</fullName>
    </submittedName>
</protein>
<dbReference type="GO" id="GO:0046718">
    <property type="term" value="P:symbiont entry into host cell"/>
    <property type="evidence" value="ECO:0007669"/>
    <property type="project" value="UniProtKB-KW"/>
</dbReference>
<proteinExistence type="inferred from homology"/>
<evidence type="ECO:0000256" key="7">
    <source>
        <dbReference type="SAM" id="MobiDB-lite"/>
    </source>
</evidence>
<dbReference type="Gene3D" id="1.10.150.130">
    <property type="match status" value="1"/>
</dbReference>
<keyword evidence="4" id="KW-0233">DNA recombination</keyword>
<evidence type="ECO:0000259" key="8">
    <source>
        <dbReference type="PROSITE" id="PS51898"/>
    </source>
</evidence>
<dbReference type="InterPro" id="IPR050808">
    <property type="entry name" value="Phage_Integrase"/>
</dbReference>
<evidence type="ECO:0000313" key="10">
    <source>
        <dbReference type="EMBL" id="CAB4334481.1"/>
    </source>
</evidence>
<dbReference type="GO" id="GO:0075713">
    <property type="term" value="P:establishment of integrated proviral latency"/>
    <property type="evidence" value="ECO:0007669"/>
    <property type="project" value="UniProtKB-KW"/>
</dbReference>
<dbReference type="EMBL" id="CAESAN010000003">
    <property type="protein sequence ID" value="CAB4334481.1"/>
    <property type="molecule type" value="Genomic_DNA"/>
</dbReference>
<accession>A0A6J5YVX7</accession>
<dbReference type="PANTHER" id="PTHR30629">
    <property type="entry name" value="PROPHAGE INTEGRASE"/>
    <property type="match status" value="1"/>
</dbReference>
<dbReference type="InterPro" id="IPR013762">
    <property type="entry name" value="Integrase-like_cat_sf"/>
</dbReference>
<dbReference type="Gene3D" id="3.30.160.390">
    <property type="entry name" value="Integrase, DNA-binding domain"/>
    <property type="match status" value="1"/>
</dbReference>
<dbReference type="GO" id="GO:0015074">
    <property type="term" value="P:DNA integration"/>
    <property type="evidence" value="ECO:0007669"/>
    <property type="project" value="UniProtKB-KW"/>
</dbReference>
<gene>
    <name evidence="10" type="ORF">UFOPK3547_00071</name>
</gene>
<keyword evidence="5" id="KW-1179">Viral genome integration</keyword>
<comment type="similarity">
    <text evidence="1">Belongs to the 'phage' integrase family.</text>
</comment>
<dbReference type="InterPro" id="IPR010998">
    <property type="entry name" value="Integrase_recombinase_N"/>
</dbReference>
<evidence type="ECO:0000256" key="2">
    <source>
        <dbReference type="ARBA" id="ARBA00022908"/>
    </source>
</evidence>
<dbReference type="InterPro" id="IPR011010">
    <property type="entry name" value="DNA_brk_join_enz"/>
</dbReference>
<evidence type="ECO:0000256" key="3">
    <source>
        <dbReference type="ARBA" id="ARBA00023125"/>
    </source>
</evidence>
<dbReference type="Pfam" id="PF00589">
    <property type="entry name" value="Phage_integrase"/>
    <property type="match status" value="1"/>
</dbReference>
<dbReference type="PROSITE" id="PS51900">
    <property type="entry name" value="CB"/>
    <property type="match status" value="1"/>
</dbReference>
<dbReference type="CDD" id="cd00801">
    <property type="entry name" value="INT_P4_C"/>
    <property type="match status" value="1"/>
</dbReference>
<keyword evidence="3" id="KW-0238">DNA-binding</keyword>
<dbReference type="PANTHER" id="PTHR30629:SF2">
    <property type="entry name" value="PROPHAGE INTEGRASE INTS-RELATED"/>
    <property type="match status" value="1"/>
</dbReference>
<dbReference type="Gene3D" id="1.10.443.10">
    <property type="entry name" value="Intergrase catalytic core"/>
    <property type="match status" value="1"/>
</dbReference>
<feature type="domain" description="Core-binding (CB)" evidence="9">
    <location>
        <begin position="99"/>
        <end position="181"/>
    </location>
</feature>
<name>A0A6J5YVX7_9ZZZZ</name>
<dbReference type="Pfam" id="PF22022">
    <property type="entry name" value="Phage_int_M"/>
    <property type="match status" value="1"/>
</dbReference>
<dbReference type="SUPFAM" id="SSF56349">
    <property type="entry name" value="DNA breaking-rejoining enzymes"/>
    <property type="match status" value="1"/>
</dbReference>
<feature type="compositionally biased region" description="Basic and acidic residues" evidence="7">
    <location>
        <begin position="78"/>
        <end position="94"/>
    </location>
</feature>
<dbReference type="GO" id="GO:0044826">
    <property type="term" value="P:viral genome integration into host DNA"/>
    <property type="evidence" value="ECO:0007669"/>
    <property type="project" value="UniProtKB-KW"/>
</dbReference>
<dbReference type="GO" id="GO:0003677">
    <property type="term" value="F:DNA binding"/>
    <property type="evidence" value="ECO:0007669"/>
    <property type="project" value="UniProtKB-KW"/>
</dbReference>
<dbReference type="InterPro" id="IPR002104">
    <property type="entry name" value="Integrase_catalytic"/>
</dbReference>
<dbReference type="InterPro" id="IPR025166">
    <property type="entry name" value="Integrase_DNA_bind_dom"/>
</dbReference>
<evidence type="ECO:0000256" key="5">
    <source>
        <dbReference type="ARBA" id="ARBA00023195"/>
    </source>
</evidence>
<organism evidence="10">
    <name type="scientific">freshwater metagenome</name>
    <dbReference type="NCBI Taxonomy" id="449393"/>
    <lineage>
        <taxon>unclassified sequences</taxon>
        <taxon>metagenomes</taxon>
        <taxon>ecological metagenomes</taxon>
    </lineage>
</organism>
<dbReference type="AlphaFoldDB" id="A0A6J5YVX7"/>
<dbReference type="GO" id="GO:0006310">
    <property type="term" value="P:DNA recombination"/>
    <property type="evidence" value="ECO:0007669"/>
    <property type="project" value="UniProtKB-KW"/>
</dbReference>
<evidence type="ECO:0000259" key="9">
    <source>
        <dbReference type="PROSITE" id="PS51900"/>
    </source>
</evidence>
<keyword evidence="6" id="KW-1160">Virus entry into host cell</keyword>
<dbReference type="Pfam" id="PF13356">
    <property type="entry name" value="Arm-DNA-bind_3"/>
    <property type="match status" value="1"/>
</dbReference>
<feature type="region of interest" description="Disordered" evidence="7">
    <location>
        <begin position="72"/>
        <end position="98"/>
    </location>
</feature>
<evidence type="ECO:0000256" key="4">
    <source>
        <dbReference type="ARBA" id="ARBA00023172"/>
    </source>
</evidence>
<dbReference type="PROSITE" id="PS51898">
    <property type="entry name" value="TYR_RECOMBINASE"/>
    <property type="match status" value="1"/>
</dbReference>
<dbReference type="InterPro" id="IPR044068">
    <property type="entry name" value="CB"/>
</dbReference>
<evidence type="ECO:0000256" key="6">
    <source>
        <dbReference type="ARBA" id="ARBA00023296"/>
    </source>
</evidence>
<evidence type="ECO:0000256" key="1">
    <source>
        <dbReference type="ARBA" id="ARBA00008857"/>
    </source>
</evidence>
<feature type="domain" description="Tyr recombinase" evidence="8">
    <location>
        <begin position="202"/>
        <end position="396"/>
    </location>
</feature>
<reference evidence="10" key="1">
    <citation type="submission" date="2020-05" db="EMBL/GenBank/DDBJ databases">
        <authorList>
            <person name="Chiriac C."/>
            <person name="Salcher M."/>
            <person name="Ghai R."/>
            <person name="Kavagutti S V."/>
        </authorList>
    </citation>
    <scope>NUCLEOTIDE SEQUENCE</scope>
</reference>
<keyword evidence="2" id="KW-0229">DNA integration</keyword>
<dbReference type="InterPro" id="IPR053876">
    <property type="entry name" value="Phage_int_M"/>
</dbReference>
<sequence length="408" mass="44305">MKLTQKGIDAMPRPSSRREIADDGVVGLYLVVQPSGSKSWAYRYRFGGVPRKLTLGAYPALSIKDGRDAARSAMATLDRGRDPADDKRREKQARLDGTSSVDHALNEFITLHVKARNRPTTIATTVGFIDGLVRPAWARRSLKSISKADVNSLLRSIVERGTPATANRTHAILRKFFGWCAEQAILEVSPAAGVKAPAKSNTSDRVLTNDEIALCWAACDRIGWPFGPMVQLLLLTGQRRSEVAGMRWAELDLRSTSPTWTIPKERSKNAKAHTVPLSDLAVQVINALPRVASDAGYCFTTNGEASVSGYSKGKARLDAAMVAVMVEAGLGDGDRPPTVDAWRLHDLRRTAATGMAGLGTAVHVVEAALNHVSGRISGVAAIYNRFEYADEKRVALQTWANHLRNLTA</sequence>